<reference evidence="8" key="1">
    <citation type="submission" date="2020-06" db="EMBL/GenBank/DDBJ databases">
        <authorList>
            <person name="Li T."/>
            <person name="Hu X."/>
            <person name="Zhang T."/>
            <person name="Song X."/>
            <person name="Zhang H."/>
            <person name="Dai N."/>
            <person name="Sheng W."/>
            <person name="Hou X."/>
            <person name="Wei L."/>
        </authorList>
    </citation>
    <scope>NUCLEOTIDE SEQUENCE</scope>
    <source>
        <strain evidence="8">G02</strain>
        <tissue evidence="8">Leaf</tissue>
    </source>
</reference>
<dbReference type="SUPFAM" id="SSF53098">
    <property type="entry name" value="Ribonuclease H-like"/>
    <property type="match status" value="1"/>
</dbReference>
<keyword evidence="2" id="KW-0548">Nucleotidyltransferase</keyword>
<feature type="domain" description="Integrase catalytic" evidence="7">
    <location>
        <begin position="95"/>
        <end position="211"/>
    </location>
</feature>
<dbReference type="InterPro" id="IPR041373">
    <property type="entry name" value="RT_RNaseH"/>
</dbReference>
<gene>
    <name evidence="8" type="ORF">Sradi_6199600</name>
</gene>
<proteinExistence type="predicted"/>
<keyword evidence="5" id="KW-0378">Hydrolase</keyword>
<evidence type="ECO:0000256" key="5">
    <source>
        <dbReference type="ARBA" id="ARBA00022801"/>
    </source>
</evidence>
<dbReference type="EMBL" id="JACGWJ010000029">
    <property type="protein sequence ID" value="KAL0303315.1"/>
    <property type="molecule type" value="Genomic_DNA"/>
</dbReference>
<dbReference type="SUPFAM" id="SSF56672">
    <property type="entry name" value="DNA/RNA polymerases"/>
    <property type="match status" value="1"/>
</dbReference>
<evidence type="ECO:0000256" key="6">
    <source>
        <dbReference type="ARBA" id="ARBA00022918"/>
    </source>
</evidence>
<dbReference type="Gene3D" id="3.30.420.10">
    <property type="entry name" value="Ribonuclease H-like superfamily/Ribonuclease H"/>
    <property type="match status" value="1"/>
</dbReference>
<keyword evidence="3" id="KW-0540">Nuclease</keyword>
<dbReference type="Pfam" id="PF17917">
    <property type="entry name" value="RT_RNaseH"/>
    <property type="match status" value="1"/>
</dbReference>
<dbReference type="GO" id="GO:0003676">
    <property type="term" value="F:nucleic acid binding"/>
    <property type="evidence" value="ECO:0007669"/>
    <property type="project" value="InterPro"/>
</dbReference>
<dbReference type="GO" id="GO:0016787">
    <property type="term" value="F:hydrolase activity"/>
    <property type="evidence" value="ECO:0007669"/>
    <property type="project" value="UniProtKB-KW"/>
</dbReference>
<evidence type="ECO:0000256" key="3">
    <source>
        <dbReference type="ARBA" id="ARBA00022722"/>
    </source>
</evidence>
<evidence type="ECO:0000313" key="8">
    <source>
        <dbReference type="EMBL" id="KAL0303315.1"/>
    </source>
</evidence>
<dbReference type="InterPro" id="IPR012337">
    <property type="entry name" value="RNaseH-like_sf"/>
</dbReference>
<dbReference type="GO" id="GO:0004519">
    <property type="term" value="F:endonuclease activity"/>
    <property type="evidence" value="ECO:0007669"/>
    <property type="project" value="UniProtKB-KW"/>
</dbReference>
<dbReference type="InterPro" id="IPR001584">
    <property type="entry name" value="Integrase_cat-core"/>
</dbReference>
<keyword evidence="6" id="KW-0695">RNA-directed DNA polymerase</keyword>
<dbReference type="PANTHER" id="PTHR34072">
    <property type="entry name" value="ENZYMATIC POLYPROTEIN-RELATED"/>
    <property type="match status" value="1"/>
</dbReference>
<dbReference type="GO" id="GO:0015074">
    <property type="term" value="P:DNA integration"/>
    <property type="evidence" value="ECO:0007669"/>
    <property type="project" value="InterPro"/>
</dbReference>
<sequence length="211" mass="24292">MAVAKWKHYLVGNHFIIRTDQKSLKHILDQKVDTLLQQRWISKLLGLDYEVHYKKGCHNKAADALSRREHGNCTIVTLIIPNWINEVQKSYEHDPDFQPIIQAKIIQADSHPEYTLQVGVLRKDGKPLQIPDQAWAYITMDFIEGLPKSDAEVVAKAFIDHIYKLHGLPINIVTDRDKVFTSKFWQELLKGLGVNLSLSTAYHPQSEEQTE</sequence>
<keyword evidence="1" id="KW-0808">Transferase</keyword>
<evidence type="ECO:0000256" key="4">
    <source>
        <dbReference type="ARBA" id="ARBA00022759"/>
    </source>
</evidence>
<accession>A0AAW2K9B4</accession>
<name>A0AAW2K9B4_SESRA</name>
<dbReference type="GO" id="GO:0003964">
    <property type="term" value="F:RNA-directed DNA polymerase activity"/>
    <property type="evidence" value="ECO:0007669"/>
    <property type="project" value="UniProtKB-KW"/>
</dbReference>
<dbReference type="InterPro" id="IPR036397">
    <property type="entry name" value="RNaseH_sf"/>
</dbReference>
<organism evidence="8">
    <name type="scientific">Sesamum radiatum</name>
    <name type="common">Black benniseed</name>
    <dbReference type="NCBI Taxonomy" id="300843"/>
    <lineage>
        <taxon>Eukaryota</taxon>
        <taxon>Viridiplantae</taxon>
        <taxon>Streptophyta</taxon>
        <taxon>Embryophyta</taxon>
        <taxon>Tracheophyta</taxon>
        <taxon>Spermatophyta</taxon>
        <taxon>Magnoliopsida</taxon>
        <taxon>eudicotyledons</taxon>
        <taxon>Gunneridae</taxon>
        <taxon>Pentapetalae</taxon>
        <taxon>asterids</taxon>
        <taxon>lamiids</taxon>
        <taxon>Lamiales</taxon>
        <taxon>Pedaliaceae</taxon>
        <taxon>Sesamum</taxon>
    </lineage>
</organism>
<evidence type="ECO:0000256" key="1">
    <source>
        <dbReference type="ARBA" id="ARBA00022679"/>
    </source>
</evidence>
<evidence type="ECO:0000256" key="2">
    <source>
        <dbReference type="ARBA" id="ARBA00022695"/>
    </source>
</evidence>
<protein>
    <recommendedName>
        <fullName evidence="7">Integrase catalytic domain-containing protein</fullName>
    </recommendedName>
</protein>
<dbReference type="PANTHER" id="PTHR34072:SF55">
    <property type="entry name" value="DNA_RNA POLYMERASES SUPERFAMILY PROTEIN"/>
    <property type="match status" value="1"/>
</dbReference>
<keyword evidence="4" id="KW-0255">Endonuclease</keyword>
<comment type="caution">
    <text evidence="8">The sequence shown here is derived from an EMBL/GenBank/DDBJ whole genome shotgun (WGS) entry which is preliminary data.</text>
</comment>
<dbReference type="InterPro" id="IPR043502">
    <property type="entry name" value="DNA/RNA_pol_sf"/>
</dbReference>
<evidence type="ECO:0000259" key="7">
    <source>
        <dbReference type="PROSITE" id="PS50994"/>
    </source>
</evidence>
<dbReference type="AlphaFoldDB" id="A0AAW2K9B4"/>
<reference evidence="8" key="2">
    <citation type="journal article" date="2024" name="Plant">
        <title>Genomic evolution and insights into agronomic trait innovations of Sesamum species.</title>
        <authorList>
            <person name="Miao H."/>
            <person name="Wang L."/>
            <person name="Qu L."/>
            <person name="Liu H."/>
            <person name="Sun Y."/>
            <person name="Le M."/>
            <person name="Wang Q."/>
            <person name="Wei S."/>
            <person name="Zheng Y."/>
            <person name="Lin W."/>
            <person name="Duan Y."/>
            <person name="Cao H."/>
            <person name="Xiong S."/>
            <person name="Wang X."/>
            <person name="Wei L."/>
            <person name="Li C."/>
            <person name="Ma Q."/>
            <person name="Ju M."/>
            <person name="Zhao R."/>
            <person name="Li G."/>
            <person name="Mu C."/>
            <person name="Tian Q."/>
            <person name="Mei H."/>
            <person name="Zhang T."/>
            <person name="Gao T."/>
            <person name="Zhang H."/>
        </authorList>
    </citation>
    <scope>NUCLEOTIDE SEQUENCE</scope>
    <source>
        <strain evidence="8">G02</strain>
    </source>
</reference>
<dbReference type="PROSITE" id="PS50994">
    <property type="entry name" value="INTEGRASE"/>
    <property type="match status" value="1"/>
</dbReference>